<dbReference type="GO" id="GO:0005524">
    <property type="term" value="F:ATP binding"/>
    <property type="evidence" value="ECO:0007669"/>
    <property type="project" value="UniProtKB-UniRule"/>
</dbReference>
<dbReference type="SUPFAM" id="SSF50084">
    <property type="entry name" value="Myosin S1 fragment, N-terminal domain"/>
    <property type="match status" value="1"/>
</dbReference>
<feature type="domain" description="Myosin motor" evidence="14">
    <location>
        <begin position="1846"/>
        <end position="2535"/>
    </location>
</feature>
<keyword evidence="16" id="KW-1185">Reference proteome</keyword>
<dbReference type="PROSITE" id="PS51456">
    <property type="entry name" value="MYOSIN_MOTOR"/>
    <property type="match status" value="1"/>
</dbReference>
<dbReference type="Pfam" id="PF00135">
    <property type="entry name" value="COesterase"/>
    <property type="match status" value="3"/>
</dbReference>
<dbReference type="PROSITE" id="PS50096">
    <property type="entry name" value="IQ"/>
    <property type="match status" value="2"/>
</dbReference>
<evidence type="ECO:0000256" key="6">
    <source>
        <dbReference type="ARBA" id="ARBA00023123"/>
    </source>
</evidence>
<keyword evidence="4" id="KW-0378">Hydrolase</keyword>
<feature type="domain" description="Dilute" evidence="13">
    <location>
        <begin position="3028"/>
        <end position="3473"/>
    </location>
</feature>
<evidence type="ECO:0000256" key="3">
    <source>
        <dbReference type="ARBA" id="ARBA00022741"/>
    </source>
</evidence>
<dbReference type="Proteomes" id="UP000215335">
    <property type="component" value="Unassembled WGS sequence"/>
</dbReference>
<dbReference type="InterPro" id="IPR029058">
    <property type="entry name" value="AB_hydrolase_fold"/>
</dbReference>
<dbReference type="SMART" id="SM01132">
    <property type="entry name" value="DIL"/>
    <property type="match status" value="1"/>
</dbReference>
<keyword evidence="12" id="KW-0732">Signal</keyword>
<evidence type="ECO:0000256" key="8">
    <source>
        <dbReference type="ARBA" id="ARBA00023175"/>
    </source>
</evidence>
<dbReference type="PROSITE" id="PS51126">
    <property type="entry name" value="DILUTE"/>
    <property type="match status" value="1"/>
</dbReference>
<feature type="signal peptide" evidence="12">
    <location>
        <begin position="1"/>
        <end position="19"/>
    </location>
</feature>
<feature type="compositionally biased region" description="Basic and acidic residues" evidence="11">
    <location>
        <begin position="3146"/>
        <end position="3157"/>
    </location>
</feature>
<dbReference type="InterPro" id="IPR019826">
    <property type="entry name" value="Carboxylesterase_B_AS"/>
</dbReference>
<dbReference type="Gene3D" id="3.40.850.10">
    <property type="entry name" value="Kinesin motor domain"/>
    <property type="match status" value="1"/>
</dbReference>
<feature type="compositionally biased region" description="Low complexity" evidence="11">
    <location>
        <begin position="3226"/>
        <end position="3240"/>
    </location>
</feature>
<accession>A0A232FFA5</accession>
<dbReference type="PANTHER" id="PTHR11559">
    <property type="entry name" value="CARBOXYLESTERASE"/>
    <property type="match status" value="1"/>
</dbReference>
<feature type="region of interest" description="Disordered" evidence="11">
    <location>
        <begin position="3193"/>
        <end position="3307"/>
    </location>
</feature>
<evidence type="ECO:0000256" key="11">
    <source>
        <dbReference type="SAM" id="MobiDB-lite"/>
    </source>
</evidence>
<comment type="similarity">
    <text evidence="10">Belongs to the TRAFAC class myosin-kinesin ATPase superfamily. Myosin family.</text>
</comment>
<dbReference type="Gene3D" id="1.20.120.720">
    <property type="entry name" value="Myosin VI head, motor domain, U50 subdomain"/>
    <property type="match status" value="1"/>
</dbReference>
<dbReference type="Gene3D" id="1.20.5.190">
    <property type="match status" value="2"/>
</dbReference>
<dbReference type="EMBL" id="NNAY01000297">
    <property type="protein sequence ID" value="OXU29375.1"/>
    <property type="molecule type" value="Genomic_DNA"/>
</dbReference>
<dbReference type="InterPro" id="IPR019819">
    <property type="entry name" value="Carboxylesterase_B_CS"/>
</dbReference>
<evidence type="ECO:0000256" key="2">
    <source>
        <dbReference type="ARBA" id="ARBA00022487"/>
    </source>
</evidence>
<dbReference type="GO" id="GO:0052689">
    <property type="term" value="F:carboxylic ester hydrolase activity"/>
    <property type="evidence" value="ECO:0007669"/>
    <property type="project" value="UniProtKB-KW"/>
</dbReference>
<feature type="compositionally biased region" description="Low complexity" evidence="11">
    <location>
        <begin position="3193"/>
        <end position="3218"/>
    </location>
</feature>
<dbReference type="InterPro" id="IPR002018">
    <property type="entry name" value="CarbesteraseB"/>
</dbReference>
<dbReference type="GO" id="GO:0016459">
    <property type="term" value="C:myosin complex"/>
    <property type="evidence" value="ECO:0007669"/>
    <property type="project" value="UniProtKB-KW"/>
</dbReference>
<dbReference type="SMART" id="SM00242">
    <property type="entry name" value="MYSc"/>
    <property type="match status" value="1"/>
</dbReference>
<dbReference type="SMART" id="SM00015">
    <property type="entry name" value="IQ"/>
    <property type="match status" value="4"/>
</dbReference>
<evidence type="ECO:0000259" key="13">
    <source>
        <dbReference type="PROSITE" id="PS51126"/>
    </source>
</evidence>
<evidence type="ECO:0000256" key="10">
    <source>
        <dbReference type="PROSITE-ProRule" id="PRU00782"/>
    </source>
</evidence>
<dbReference type="Pfam" id="PF00063">
    <property type="entry name" value="Myosin_head"/>
    <property type="match status" value="1"/>
</dbReference>
<dbReference type="GO" id="GO:0005737">
    <property type="term" value="C:cytoplasm"/>
    <property type="evidence" value="ECO:0007669"/>
    <property type="project" value="UniProtKB-ARBA"/>
</dbReference>
<feature type="binding site" evidence="10">
    <location>
        <begin position="1939"/>
        <end position="1946"/>
    </location>
    <ligand>
        <name>ATP</name>
        <dbReference type="ChEBI" id="CHEBI:30616"/>
    </ligand>
</feature>
<dbReference type="Gene3D" id="1.10.10.820">
    <property type="match status" value="1"/>
</dbReference>
<evidence type="ECO:0000256" key="4">
    <source>
        <dbReference type="ARBA" id="ARBA00022801"/>
    </source>
</evidence>
<evidence type="ECO:0000256" key="5">
    <source>
        <dbReference type="ARBA" id="ARBA00022840"/>
    </source>
</evidence>
<keyword evidence="3 10" id="KW-0547">Nucleotide-binding</keyword>
<evidence type="ECO:0000313" key="16">
    <source>
        <dbReference type="Proteomes" id="UP000215335"/>
    </source>
</evidence>
<dbReference type="Gene3D" id="1.20.58.530">
    <property type="match status" value="1"/>
</dbReference>
<dbReference type="FunFam" id="3.40.50.1820:FF:000092">
    <property type="entry name" value="Carboxylic ester hydrolase"/>
    <property type="match status" value="1"/>
</dbReference>
<evidence type="ECO:0000256" key="1">
    <source>
        <dbReference type="ARBA" id="ARBA00005964"/>
    </source>
</evidence>
<dbReference type="InterPro" id="IPR050309">
    <property type="entry name" value="Type-B_Carboxylest/Lipase"/>
</dbReference>
<dbReference type="InterPro" id="IPR000048">
    <property type="entry name" value="IQ_motif_EF-hand-BS"/>
</dbReference>
<dbReference type="GO" id="GO:0003779">
    <property type="term" value="F:actin binding"/>
    <property type="evidence" value="ECO:0007669"/>
    <property type="project" value="UniProtKB-KW"/>
</dbReference>
<feature type="region of interest" description="Disordered" evidence="11">
    <location>
        <begin position="3137"/>
        <end position="3165"/>
    </location>
</feature>
<dbReference type="InterPro" id="IPR002710">
    <property type="entry name" value="Dilute_dom"/>
</dbReference>
<dbReference type="GO" id="GO:0003774">
    <property type="term" value="F:cytoskeletal motor activity"/>
    <property type="evidence" value="ECO:0007669"/>
    <property type="project" value="UniProtKB-UniRule"/>
</dbReference>
<keyword evidence="5 10" id="KW-0067">ATP-binding</keyword>
<feature type="region of interest" description="Actin-binding" evidence="10">
    <location>
        <begin position="2414"/>
        <end position="2436"/>
    </location>
</feature>
<keyword evidence="7" id="KW-1015">Disulfide bond</keyword>
<dbReference type="SUPFAM" id="SSF52540">
    <property type="entry name" value="P-loop containing nucleoside triphosphate hydrolases"/>
    <property type="match status" value="1"/>
</dbReference>
<dbReference type="PRINTS" id="PR00193">
    <property type="entry name" value="MYOSINHEAVY"/>
</dbReference>
<dbReference type="InterPro" id="IPR036961">
    <property type="entry name" value="Kinesin_motor_dom_sf"/>
</dbReference>
<evidence type="ECO:0000313" key="15">
    <source>
        <dbReference type="EMBL" id="OXU29375.1"/>
    </source>
</evidence>
<protein>
    <recommendedName>
        <fullName evidence="17">Acetylcholinesterase</fullName>
    </recommendedName>
</protein>
<dbReference type="InterPro" id="IPR001609">
    <property type="entry name" value="Myosin_head_motor_dom-like"/>
</dbReference>
<dbReference type="PROSITE" id="PS00122">
    <property type="entry name" value="CARBOXYLESTERASE_B_1"/>
    <property type="match status" value="3"/>
</dbReference>
<comment type="similarity">
    <text evidence="1">Belongs to the type-B carboxylesterase/lipase family.</text>
</comment>
<dbReference type="STRING" id="543379.A0A232FFA5"/>
<keyword evidence="6 10" id="KW-0518">Myosin</keyword>
<keyword evidence="10" id="KW-0009">Actin-binding</keyword>
<feature type="compositionally biased region" description="Low complexity" evidence="11">
    <location>
        <begin position="3274"/>
        <end position="3292"/>
    </location>
</feature>
<sequence>MSAITLVVLLLALTVNGESALTSVVRTNKGPVRGEILTTVQNELEFAAFKGIPYAKPPVGHLRFKPPVEKEAWEDVLSATTEGSMCIQYNSTDSTVVGSEDCLYINVFTPHTQFDESLSKPVMVWIHGGAYRTGNSNASYYGPDFLLEEDVVVVSFNYRLGPLGFLNLNHENASGNYALKDQNLALKWVKANIANFGGNPDKITIFGQSAGSVAVDLHVLSDMSAGLFSQSISMSGAPLCLYWGFQTSLEAEKTAFLLGSKLGTNTLSKDTLLKTLVEASAVDIINKTNDIPLIPFRPTIESTAIAKKQEKFLTECSLKKYSSGNYNKGPHMMGFTSSETVAFAGSASNLLDMATAVLTSIKTATLNINLPFISEVAAMSTDAIANLTESALYQLIEETSDLLFVTGIDSKQQLLRLHNKYPIYYYRFSFNSNYSAHRTDGVDLDGVGHEDELPYVFYRPQVELPLDQPEIELTRRRMVRLWTNFAKYGNPTPDGRRDSELGVTWPDSGLLGRHLEINKDLAVGLRPTDVSVKAYEVAGLGASPILNDCSINIISGAIDGITNIFEVPYSRDVCASHPNVVHMHLNWTYSLIIQCETVYSGIRTTGALTIECKLTDIVHTETGPVQGEILQTVLNSVEYSSFKGIPYAEPPVGHLRFKPPIKKTHWSDVLRTTLEGANCVQRDFVYHNYTGSEDCLYLNVYTPQTQFNSAVPVSKPVMVWIYGGTFKSGYGNSSLYGPDFLIEEDVVLVTFNYRLGPLGFLSLNHDSATGNAGLKDQNLVLRWVNENIAKFGGDPKKITLFGQSAGGVAVDLHALSDMSKGLFHQSISMSASPLCPWSFSTPDASEKQAFALGSLLNVKTNSKEELLEALYKTPAVLLMQKTEELGSMNPPFAPTIERSDIAMDQTKFLTKCSYDKYMDGDFSDIPHITGFTKHETLLFTKSLETIMDLLNTTANYVKSIPSLSPISIPFIDTIISIVEKGTTFISESVIMQIVEETSDLLFVQGIDSKQKLLHRKSKSPLYYYHLKYETERCIHKQLYNISLNGVAHGDDFGYLFHIKVANLSLDANDLAFITRKRMVRLWANFAKYGVLKRILICTKSNPTPNGTDDDLLEGMTWPVSGSTGTHLEIGKHLIVGQRPTKLRVELYQLANGLTLPLQTGCTANTLTAIANFKFIICFSIGIIGLIINTESKSTPVILTTKGPVQGEVLNTAINSVPYSSFKGIPYAEPPLGYLRFKPPIDKKPWSNILPTVIEGANCPQKDFVYTTEYTGSEDCLYLNVYTPKLNDTASDLLPVMVWIYGGSFKSGYGNSSLYGPDYIIEENVVLVTFNYRLGPLGFLNLNHDNATGNAALKDQNLVLRWVNANIEKFGGNPKDVTLFGQSAGGVAVDLHVLSSLSQGLFHRAISMSASPLCPWAFQTPEASVSQAFDLGRRLGKTTKSADELLKTLYNTSAIEMMKITNDMGLVNPPFQPTIESTTVAQDQEKFLTECPYAKYLSDQFSKISYITGFTSNETLLFAETAEKFLDAVTFATNVVKSAPSKIPIPLPGSKKILGVLTKEVKSLSNFAVDEVIKETSDVIFVAGIDYKRKLLQERSGHPVYLYRFAYQSDDSLHKQLYNIDINGAAHGDDFAYLFHMTVVNQSTDPQDPSFITRKRMVRLWTNFAKYGNPTPEGGNDTLLQGLTWPITKKHNSYLEIEKNLSIQQDFPKHATTSLVEAADVVILPLQTGCIGNFAKKIINVKPFTDEVKSIGSTIKNTSQAIFSKIPIIELIFITKMSTESLYKKGFKVWIPHVNKVWEWAVILEDYNTDTKTLRIETGLDRETTILIINSNSDLPHLCDTEDFFIDEKKNLASLRSVHEASVLNNLRLRFEKGCVYNYCGFTTVFINPFLKPIPREADNIFKYRGQTIDDLRPHIFAVAEKIYCRLERENRDQSIIFTGKSGAGKTENAKLAILYLATISAEVDQMKDKITASSTILEAFGNAKTIDNDNSSRFGKFMEMQYDANYHIVGASIRIFLLDGSRVVNQIQNEQNYNIFYELCSVHDRFPDLHLNRQEFCYLNTNNSSEMYSNYSKRFDDSVEAFKKFGFTVQERDEILKILAAILHLGNLNFKKFENLEGSENLKGCFIAESHQLEILEKLLSLNPQSAQDMKKWMCHKKIFSNGKTDTCPMSMEEAVKARDSLAKFIYRKLFIWIVSRINYLFFSSSNFRCSVGILDVYGFEKFDVNLFEQFCINYVNEKIQQTFIQMVFKLEQEEYLRDNIGWSFIKYQDNRLCLELLEGENGIIHVIDQESNNEVPRERPWINAMFESTPCKESNHFERPKCNDSTDFIIHHFVDYVQYDSREFLEKNEDKVSQEHIAFLRDSNNEVLLMLLSDDLYRKNIPNQKKRPRSESREPLSEYPTKTTLISELKESLIDLTKELQNTTAHYVRCIKSNDERKSYEFDPVCVAHQIRKYNVLDAIQLSSMGYFSRQTYANFFNRYYCLCEFEGIQRDDLQETCRVIIYNLIEDSKSVKFGVKYIFLKEEIINHLENLRREKLNSACIIIQKAVRRILQQKRNQETRRAVLSLQSQVRNYLIRRRQARGAAEDHALVKNEARTMDEIRASAATEIQRLFRGFQARRFSKKRVRDIITIQTCIRRFLAQVAADKLRENRIGQVHSLNEGLKAKIGEFQRDINAYMDMNLTKEQLDQVQMIAGDQQCFQAKNRLINEIIIRRIQNIRDEGRKVKPVELPVISEHQDLEDVGAGHADIPVMDELQDLGEIRARSADRPAIDNEVKITRSFCFYFKIPVEFLLTHDTELSRILGSRFEMKTANLSIIDDLELEEEVEKAVDHPVLNKLQDIGAEEENSINFAVMNELDFGEEEEYSINFSVMNQLDLGEEEVKAFNPPVMNEAQYENSRKVDENSLSEVFKSLLATEEDFSLYQPLFQACFNFDQRMEKLMDACGINRREVEQARPAGRNDGQGFVLSEGMFQFEIADIESLLTHLIGLPTLTITNEKPGLPSRILFMCLRYLDRQNDFISASLMLKKYVETVESLIRQRGDLETLLVWLVNTYQLHNYLKQYARVTSHNNDIDQFQSLNTNQQTEHCLVNLNLESFCESLLHLAEALAHKAAQLMKTTIFDLAELGILEYNPASVSHSEYSDSDGERSDDSRTETNEQDEEELEDAIEIADLSDGKVQQLIYQSIQELAQNQPAPIQEQEQAQEQEQNLPQEQEQALGHKQELAQEQNQVQEQVQEPAQEQHQEPPQEQEQAPGHQQELYQEQERRSVQGHNQDPPQEQEPGQEQNQDPSQEQEPEQEQEPIQGQEQAQLLEEEYDQDFLRMKRNALLQRLTDFHLAMETSGLDANMRQQMFKKLFDFMSTILLSYILSHPQLCNVYRGAVSRVNLRAIERWARYHKLNVATIALGPIKQALRLLQMQPMEDYDVFWIDKLYDKLNSDQILRILSCYKPAYAADQPISPTLMQKLKLKLERWDGRDETVLINSEEYPVIFPFRHCSLPLEEVEIPATFDLPMLRKI</sequence>
<name>A0A232FFA5_9HYME</name>
<dbReference type="SUPFAM" id="SSF53474">
    <property type="entry name" value="alpha/beta-Hydrolases"/>
    <property type="match status" value="3"/>
</dbReference>
<keyword evidence="2" id="KW-0719">Serine esterase</keyword>
<feature type="chain" id="PRO_5013167145" description="Acetylcholinesterase" evidence="12">
    <location>
        <begin position="20"/>
        <end position="3518"/>
    </location>
</feature>
<dbReference type="Gene3D" id="6.20.240.20">
    <property type="match status" value="1"/>
</dbReference>
<dbReference type="Pfam" id="PF01843">
    <property type="entry name" value="DIL"/>
    <property type="match status" value="1"/>
</dbReference>
<dbReference type="Gene3D" id="3.40.50.1820">
    <property type="entry name" value="alpha/beta hydrolase"/>
    <property type="match status" value="3"/>
</dbReference>
<evidence type="ECO:0000256" key="12">
    <source>
        <dbReference type="SAM" id="SignalP"/>
    </source>
</evidence>
<dbReference type="InterPro" id="IPR027417">
    <property type="entry name" value="P-loop_NTPase"/>
</dbReference>
<feature type="compositionally biased region" description="Low complexity" evidence="11">
    <location>
        <begin position="3248"/>
        <end position="3260"/>
    </location>
</feature>
<keyword evidence="8 10" id="KW-0505">Motor protein</keyword>
<reference evidence="15 16" key="1">
    <citation type="journal article" date="2017" name="Curr. Biol.">
        <title>The Evolution of Venom by Co-option of Single-Copy Genes.</title>
        <authorList>
            <person name="Martinson E.O."/>
            <person name="Mrinalini"/>
            <person name="Kelkar Y.D."/>
            <person name="Chang C.H."/>
            <person name="Werren J.H."/>
        </authorList>
    </citation>
    <scope>NUCLEOTIDE SEQUENCE [LARGE SCALE GENOMIC DNA]</scope>
    <source>
        <strain evidence="15 16">Alberta</strain>
        <tissue evidence="15">Whole body</tissue>
    </source>
</reference>
<evidence type="ECO:0000256" key="7">
    <source>
        <dbReference type="ARBA" id="ARBA00023157"/>
    </source>
</evidence>
<organism evidence="15 16">
    <name type="scientific">Trichomalopsis sarcophagae</name>
    <dbReference type="NCBI Taxonomy" id="543379"/>
    <lineage>
        <taxon>Eukaryota</taxon>
        <taxon>Metazoa</taxon>
        <taxon>Ecdysozoa</taxon>
        <taxon>Arthropoda</taxon>
        <taxon>Hexapoda</taxon>
        <taxon>Insecta</taxon>
        <taxon>Pterygota</taxon>
        <taxon>Neoptera</taxon>
        <taxon>Endopterygota</taxon>
        <taxon>Hymenoptera</taxon>
        <taxon>Apocrita</taxon>
        <taxon>Proctotrupomorpha</taxon>
        <taxon>Chalcidoidea</taxon>
        <taxon>Pteromalidae</taxon>
        <taxon>Pteromalinae</taxon>
        <taxon>Trichomalopsis</taxon>
    </lineage>
</organism>
<evidence type="ECO:0000259" key="14">
    <source>
        <dbReference type="PROSITE" id="PS51456"/>
    </source>
</evidence>
<evidence type="ECO:0000256" key="9">
    <source>
        <dbReference type="ARBA" id="ARBA00023180"/>
    </source>
</evidence>
<comment type="caution">
    <text evidence="15">The sequence shown here is derived from an EMBL/GenBank/DDBJ whole genome shotgun (WGS) entry which is preliminary data.</text>
</comment>
<proteinExistence type="inferred from homology"/>
<dbReference type="OrthoDB" id="6108017at2759"/>
<keyword evidence="9" id="KW-0325">Glycoprotein</keyword>
<dbReference type="PROSITE" id="PS00941">
    <property type="entry name" value="CARBOXYLESTERASE_B_2"/>
    <property type="match status" value="3"/>
</dbReference>
<evidence type="ECO:0008006" key="17">
    <source>
        <dbReference type="Google" id="ProtNLM"/>
    </source>
</evidence>
<gene>
    <name evidence="15" type="ORF">TSAR_016097</name>
</gene>